<reference evidence="2" key="1">
    <citation type="journal article" date="2017" name="Nat. Commun.">
        <title>The North American bullfrog draft genome provides insight into hormonal regulation of long noncoding RNA.</title>
        <authorList>
            <person name="Hammond S.A."/>
            <person name="Warren R.L."/>
            <person name="Vandervalk B.P."/>
            <person name="Kucuk E."/>
            <person name="Khan H."/>
            <person name="Gibb E.A."/>
            <person name="Pandoh P."/>
            <person name="Kirk H."/>
            <person name="Zhao Y."/>
            <person name="Jones M."/>
            <person name="Mungall A.J."/>
            <person name="Coope R."/>
            <person name="Pleasance S."/>
            <person name="Moore R.A."/>
            <person name="Holt R.A."/>
            <person name="Round J.M."/>
            <person name="Ohora S."/>
            <person name="Walle B.V."/>
            <person name="Veldhoen N."/>
            <person name="Helbing C.C."/>
            <person name="Birol I."/>
        </authorList>
    </citation>
    <scope>NUCLEOTIDE SEQUENCE [LARGE SCALE GENOMIC DNA]</scope>
</reference>
<gene>
    <name evidence="1" type="ORF">AB205_0183770</name>
</gene>
<dbReference type="Proteomes" id="UP000228934">
    <property type="component" value="Unassembled WGS sequence"/>
</dbReference>
<evidence type="ECO:0008006" key="3">
    <source>
        <dbReference type="Google" id="ProtNLM"/>
    </source>
</evidence>
<dbReference type="AlphaFoldDB" id="A0A2G9SGF6"/>
<evidence type="ECO:0000313" key="2">
    <source>
        <dbReference type="Proteomes" id="UP000228934"/>
    </source>
</evidence>
<dbReference type="EMBL" id="KV924150">
    <property type="protein sequence ID" value="PIO39182.1"/>
    <property type="molecule type" value="Genomic_DNA"/>
</dbReference>
<organism evidence="1 2">
    <name type="scientific">Aquarana catesbeiana</name>
    <name type="common">American bullfrog</name>
    <name type="synonym">Rana catesbeiana</name>
    <dbReference type="NCBI Taxonomy" id="8400"/>
    <lineage>
        <taxon>Eukaryota</taxon>
        <taxon>Metazoa</taxon>
        <taxon>Chordata</taxon>
        <taxon>Craniata</taxon>
        <taxon>Vertebrata</taxon>
        <taxon>Euteleostomi</taxon>
        <taxon>Amphibia</taxon>
        <taxon>Batrachia</taxon>
        <taxon>Anura</taxon>
        <taxon>Neobatrachia</taxon>
        <taxon>Ranoidea</taxon>
        <taxon>Ranidae</taxon>
        <taxon>Aquarana</taxon>
    </lineage>
</organism>
<accession>A0A2G9SGF6</accession>
<evidence type="ECO:0000313" key="1">
    <source>
        <dbReference type="EMBL" id="PIO39182.1"/>
    </source>
</evidence>
<keyword evidence="2" id="KW-1185">Reference proteome</keyword>
<proteinExistence type="predicted"/>
<sequence>MFLDLFICILGEYSSSGSSLCFLLHVFVLSSAKMSDDEMACFVAAATVTSYFLHERERRKKRAHRYWIHPVIADREERGHFWVMYSDLHYHEDTFLDYTRMSIKSFDELLGLLSSRLQRMDTYFCNSIPPVERLIITLR</sequence>
<protein>
    <recommendedName>
        <fullName evidence="3">Protein ALP1-like</fullName>
    </recommendedName>
</protein>
<name>A0A2G9SGF6_AQUCT</name>